<dbReference type="GeneID" id="30031193"/>
<dbReference type="RefSeq" id="XP_018709408.1">
    <property type="nucleotide sequence ID" value="XM_018858217.1"/>
</dbReference>
<dbReference type="OrthoDB" id="5349119at2759"/>
<dbReference type="AlphaFoldDB" id="A0A1A0H230"/>
<sequence>MSNQPPADGLDPALYFLSTQIQANYEDQEHKDTKVSQLHKFRKAVNSPTLKIPKPAKVAKSKRKTTKKATRPINSISAFVRETLGGKKPADPQTLLDQFLGDQTKLDKFLNEVEAATATPHLLSKKPRGQDSLLFSGPEWKDFSERLRLKFPNLSKGNRKSLK</sequence>
<comment type="caution">
    <text evidence="1">The sequence shown here is derived from an EMBL/GenBank/DDBJ whole genome shotgun (WGS) entry which is preliminary data.</text>
</comment>
<gene>
    <name evidence="1" type="ORF">METBIDRAFT_47773</name>
</gene>
<proteinExistence type="predicted"/>
<dbReference type="EMBL" id="LXTC01000009">
    <property type="protein sequence ID" value="OBA18013.1"/>
    <property type="molecule type" value="Genomic_DNA"/>
</dbReference>
<dbReference type="Proteomes" id="UP000092555">
    <property type="component" value="Unassembled WGS sequence"/>
</dbReference>
<feature type="non-terminal residue" evidence="1">
    <location>
        <position position="163"/>
    </location>
</feature>
<accession>A0A1A0H230</accession>
<reference evidence="1 2" key="1">
    <citation type="submission" date="2016-05" db="EMBL/GenBank/DDBJ databases">
        <title>Comparative genomics of biotechnologically important yeasts.</title>
        <authorList>
            <consortium name="DOE Joint Genome Institute"/>
            <person name="Riley R."/>
            <person name="Haridas S."/>
            <person name="Wolfe K.H."/>
            <person name="Lopes M.R."/>
            <person name="Hittinger C.T."/>
            <person name="Goker M."/>
            <person name="Salamov A."/>
            <person name="Wisecaver J."/>
            <person name="Long T.M."/>
            <person name="Aerts A.L."/>
            <person name="Barry K."/>
            <person name="Choi C."/>
            <person name="Clum A."/>
            <person name="Coughlan A.Y."/>
            <person name="Deshpande S."/>
            <person name="Douglass A.P."/>
            <person name="Hanson S.J."/>
            <person name="Klenk H.-P."/>
            <person name="LaButti K."/>
            <person name="Lapidus A."/>
            <person name="Lindquist E."/>
            <person name="Lipzen A."/>
            <person name="Meier-kolthoff J.P."/>
            <person name="Ohm R.A."/>
            <person name="Otillar R.P."/>
            <person name="Pangilinan J."/>
            <person name="Peng Y."/>
            <person name="Rokas A."/>
            <person name="Rosa C.A."/>
            <person name="Scheuner C."/>
            <person name="Sibirny A.A."/>
            <person name="Slot J.C."/>
            <person name="Stielow J.B."/>
            <person name="Sun H."/>
            <person name="Kurtzman C.P."/>
            <person name="Blackwell M."/>
            <person name="Grigoriev I.V."/>
            <person name="Jeffries T.W."/>
        </authorList>
    </citation>
    <scope>NUCLEOTIDE SEQUENCE [LARGE SCALE GENOMIC DNA]</scope>
    <source>
        <strain evidence="1 2">NRRL YB-4993</strain>
    </source>
</reference>
<evidence type="ECO:0000313" key="2">
    <source>
        <dbReference type="Proteomes" id="UP000092555"/>
    </source>
</evidence>
<evidence type="ECO:0000313" key="1">
    <source>
        <dbReference type="EMBL" id="OBA18013.1"/>
    </source>
</evidence>
<name>A0A1A0H230_9ASCO</name>
<protein>
    <submittedName>
        <fullName evidence="1">Uncharacterized protein</fullName>
    </submittedName>
</protein>
<organism evidence="1 2">
    <name type="scientific">Metschnikowia bicuspidata var. bicuspidata NRRL YB-4993</name>
    <dbReference type="NCBI Taxonomy" id="869754"/>
    <lineage>
        <taxon>Eukaryota</taxon>
        <taxon>Fungi</taxon>
        <taxon>Dikarya</taxon>
        <taxon>Ascomycota</taxon>
        <taxon>Saccharomycotina</taxon>
        <taxon>Pichiomycetes</taxon>
        <taxon>Metschnikowiaceae</taxon>
        <taxon>Metschnikowia</taxon>
    </lineage>
</organism>
<keyword evidence="2" id="KW-1185">Reference proteome</keyword>